<keyword evidence="2" id="KW-1185">Reference proteome</keyword>
<protein>
    <submittedName>
        <fullName evidence="1">Uncharacterized protein</fullName>
    </submittedName>
</protein>
<reference evidence="1 2" key="1">
    <citation type="submission" date="2019-04" db="EMBL/GenBank/DDBJ databases">
        <title>Annotation for the trematode Fasciola gigantica.</title>
        <authorList>
            <person name="Choi Y.-J."/>
        </authorList>
    </citation>
    <scope>NUCLEOTIDE SEQUENCE [LARGE SCALE GENOMIC DNA]</scope>
    <source>
        <strain evidence="1">Uganda_cow_1</strain>
    </source>
</reference>
<dbReference type="OrthoDB" id="5864238at2759"/>
<evidence type="ECO:0000313" key="1">
    <source>
        <dbReference type="EMBL" id="TPP57907.1"/>
    </source>
</evidence>
<evidence type="ECO:0000313" key="2">
    <source>
        <dbReference type="Proteomes" id="UP000316759"/>
    </source>
</evidence>
<organism evidence="1 2">
    <name type="scientific">Fasciola gigantica</name>
    <name type="common">Giant liver fluke</name>
    <dbReference type="NCBI Taxonomy" id="46835"/>
    <lineage>
        <taxon>Eukaryota</taxon>
        <taxon>Metazoa</taxon>
        <taxon>Spiralia</taxon>
        <taxon>Lophotrochozoa</taxon>
        <taxon>Platyhelminthes</taxon>
        <taxon>Trematoda</taxon>
        <taxon>Digenea</taxon>
        <taxon>Plagiorchiida</taxon>
        <taxon>Echinostomata</taxon>
        <taxon>Echinostomatoidea</taxon>
        <taxon>Fasciolidae</taxon>
        <taxon>Fasciola</taxon>
    </lineage>
</organism>
<dbReference type="EMBL" id="SUNJ01012612">
    <property type="protein sequence ID" value="TPP57907.1"/>
    <property type="molecule type" value="Genomic_DNA"/>
</dbReference>
<accession>A0A504YJ17</accession>
<dbReference type="AlphaFoldDB" id="A0A504YJ17"/>
<comment type="caution">
    <text evidence="1">The sequence shown here is derived from an EMBL/GenBank/DDBJ whole genome shotgun (WGS) entry which is preliminary data.</text>
</comment>
<dbReference type="STRING" id="46835.A0A504YJ17"/>
<proteinExistence type="predicted"/>
<gene>
    <name evidence="1" type="ORF">FGIG_12673</name>
</gene>
<name>A0A504YJ17_FASGI</name>
<dbReference type="Proteomes" id="UP000316759">
    <property type="component" value="Unassembled WGS sequence"/>
</dbReference>
<feature type="non-terminal residue" evidence="1">
    <location>
        <position position="1"/>
    </location>
</feature>
<sequence>PLQLLRSRGLRGLRLLFASPIRFLSLADAPKNNLMFNPKRVLILSKITRYEFEGSVIGVSDEQQIRSAVSAFNLKRKGLNVDALLARHQVHHEKLSEFRKQLR</sequence>